<evidence type="ECO:0000313" key="1">
    <source>
        <dbReference type="EMBL" id="KAK3708304.1"/>
    </source>
</evidence>
<sequence>MAFARAQALRTLNTSLRFSGKRALPRVSFPGRTQLVARRYASGGGEGAHGHGEESSDLPCSHAEAGHHGGHDEHEEAEGEEGEEKNQDEAPQEESGESSEEAPQGESESKEGDSGEAGSQSEESAEKNQDSEPTKASGDASDSLPPGGDDSQKSESQDDSQKSESQDDSQKSESQDDSQELDDRKHSTSSQAEKSKERSNTPSDPSAASGVGTDSDDDSNVAQVGDLEEAKRGGEGEGGTTVQKGTRTLKKKPDYGQTVQMGESKSTQFGTGETKHSTPLDQDTTKSKKGEGSPETAKAKGPVDPGRPAK</sequence>
<dbReference type="EMBL" id="JAUTXU010000102">
    <property type="protein sequence ID" value="KAK3708304.1"/>
    <property type="molecule type" value="Genomic_DNA"/>
</dbReference>
<evidence type="ECO:0000313" key="2">
    <source>
        <dbReference type="Proteomes" id="UP001281147"/>
    </source>
</evidence>
<protein>
    <submittedName>
        <fullName evidence="1">Uncharacterized protein</fullName>
    </submittedName>
</protein>
<comment type="caution">
    <text evidence="1">The sequence shown here is derived from an EMBL/GenBank/DDBJ whole genome shotgun (WGS) entry which is preliminary data.</text>
</comment>
<proteinExistence type="predicted"/>
<accession>A0ACC3N2V6</accession>
<gene>
    <name evidence="1" type="ORF">LTR37_011569</name>
</gene>
<organism evidence="1 2">
    <name type="scientific">Vermiconidia calcicola</name>
    <dbReference type="NCBI Taxonomy" id="1690605"/>
    <lineage>
        <taxon>Eukaryota</taxon>
        <taxon>Fungi</taxon>
        <taxon>Dikarya</taxon>
        <taxon>Ascomycota</taxon>
        <taxon>Pezizomycotina</taxon>
        <taxon>Dothideomycetes</taxon>
        <taxon>Dothideomycetidae</taxon>
        <taxon>Mycosphaerellales</taxon>
        <taxon>Extremaceae</taxon>
        <taxon>Vermiconidia</taxon>
    </lineage>
</organism>
<reference evidence="1" key="1">
    <citation type="submission" date="2023-07" db="EMBL/GenBank/DDBJ databases">
        <title>Black Yeasts Isolated from many extreme environments.</title>
        <authorList>
            <person name="Coleine C."/>
            <person name="Stajich J.E."/>
            <person name="Selbmann L."/>
        </authorList>
    </citation>
    <scope>NUCLEOTIDE SEQUENCE</scope>
    <source>
        <strain evidence="1">CCFEE 5714</strain>
    </source>
</reference>
<dbReference type="Proteomes" id="UP001281147">
    <property type="component" value="Unassembled WGS sequence"/>
</dbReference>
<keyword evidence="2" id="KW-1185">Reference proteome</keyword>
<name>A0ACC3N2V6_9PEZI</name>